<name>A0A8S1R941_9CILI</name>
<feature type="transmembrane region" description="Helical" evidence="6">
    <location>
        <begin position="37"/>
        <end position="59"/>
    </location>
</feature>
<evidence type="ECO:0000313" key="8">
    <source>
        <dbReference type="EMBL" id="CAD8124358.1"/>
    </source>
</evidence>
<feature type="transmembrane region" description="Helical" evidence="6">
    <location>
        <begin position="127"/>
        <end position="146"/>
    </location>
</feature>
<dbReference type="PANTHER" id="PTHR31898">
    <property type="entry name" value="TRANSMEMBRANE PROTEIN 136"/>
    <property type="match status" value="1"/>
</dbReference>
<organism evidence="8 9">
    <name type="scientific">Paramecium sonneborni</name>
    <dbReference type="NCBI Taxonomy" id="65129"/>
    <lineage>
        <taxon>Eukaryota</taxon>
        <taxon>Sar</taxon>
        <taxon>Alveolata</taxon>
        <taxon>Ciliophora</taxon>
        <taxon>Intramacronucleata</taxon>
        <taxon>Oligohymenophorea</taxon>
        <taxon>Peniculida</taxon>
        <taxon>Parameciidae</taxon>
        <taxon>Paramecium</taxon>
    </lineage>
</organism>
<evidence type="ECO:0000256" key="1">
    <source>
        <dbReference type="ARBA" id="ARBA00004141"/>
    </source>
</evidence>
<dbReference type="AlphaFoldDB" id="A0A8S1R941"/>
<comment type="caution">
    <text evidence="8">The sequence shown here is derived from an EMBL/GenBank/DDBJ whole genome shotgun (WGS) entry which is preliminary data.</text>
</comment>
<comment type="subcellular location">
    <subcellularLocation>
        <location evidence="1">Membrane</location>
        <topology evidence="1">Multi-pass membrane protein</topology>
    </subcellularLocation>
</comment>
<dbReference type="SMART" id="SM00724">
    <property type="entry name" value="TLC"/>
    <property type="match status" value="1"/>
</dbReference>
<evidence type="ECO:0000256" key="2">
    <source>
        <dbReference type="ARBA" id="ARBA00022692"/>
    </source>
</evidence>
<keyword evidence="4 5" id="KW-0472">Membrane</keyword>
<dbReference type="PROSITE" id="PS50922">
    <property type="entry name" value="TLC"/>
    <property type="match status" value="1"/>
</dbReference>
<accession>A0A8S1R941</accession>
<evidence type="ECO:0000256" key="3">
    <source>
        <dbReference type="ARBA" id="ARBA00022989"/>
    </source>
</evidence>
<sequence length="216" mass="25901">MLLIELYQYCMDNLLFWGSLIIILQQTPYQLQEMNSIEMQFIMIVSAGYFAYDVIICTYFDLYDYWLIFHHIISLMAVGESILNQKYGHIIIFGMFISEISNLPMHLRYILGCFGLRQTKIYESIELLYFLLFLIFRGILSPVLLIRTYQELHAPLLIKKSASGLLLYSAYYIIEMFKITQRKIKFYKERKRRNLIMFWFVQNPLLPQQKYIDSIL</sequence>
<keyword evidence="9" id="KW-1185">Reference proteome</keyword>
<dbReference type="InterPro" id="IPR006634">
    <property type="entry name" value="TLC-dom"/>
</dbReference>
<feature type="transmembrane region" description="Helical" evidence="6">
    <location>
        <begin position="152"/>
        <end position="174"/>
    </location>
</feature>
<proteinExistence type="predicted"/>
<keyword evidence="2 5" id="KW-0812">Transmembrane</keyword>
<keyword evidence="3 6" id="KW-1133">Transmembrane helix</keyword>
<evidence type="ECO:0000259" key="7">
    <source>
        <dbReference type="PROSITE" id="PS50922"/>
    </source>
</evidence>
<reference evidence="8" key="1">
    <citation type="submission" date="2021-01" db="EMBL/GenBank/DDBJ databases">
        <authorList>
            <consortium name="Genoscope - CEA"/>
            <person name="William W."/>
        </authorList>
    </citation>
    <scope>NUCLEOTIDE SEQUENCE</scope>
</reference>
<dbReference type="GO" id="GO:0016020">
    <property type="term" value="C:membrane"/>
    <property type="evidence" value="ECO:0007669"/>
    <property type="project" value="UniProtKB-SubCell"/>
</dbReference>
<dbReference type="EMBL" id="CAJJDN010000150">
    <property type="protein sequence ID" value="CAD8124358.1"/>
    <property type="molecule type" value="Genomic_DNA"/>
</dbReference>
<dbReference type="InterPro" id="IPR042512">
    <property type="entry name" value="TLCD5"/>
</dbReference>
<dbReference type="PANTHER" id="PTHR31898:SF1">
    <property type="entry name" value="TLC DOMAIN-CONTAINING PROTEIN 5"/>
    <property type="match status" value="1"/>
</dbReference>
<evidence type="ECO:0000313" key="9">
    <source>
        <dbReference type="Proteomes" id="UP000692954"/>
    </source>
</evidence>
<dbReference type="OrthoDB" id="284464at2759"/>
<evidence type="ECO:0000256" key="4">
    <source>
        <dbReference type="ARBA" id="ARBA00023136"/>
    </source>
</evidence>
<dbReference type="Proteomes" id="UP000692954">
    <property type="component" value="Unassembled WGS sequence"/>
</dbReference>
<gene>
    <name evidence="8" type="ORF">PSON_ATCC_30995.1.T1500141</name>
</gene>
<dbReference type="Pfam" id="PF03798">
    <property type="entry name" value="TRAM_LAG1_CLN8"/>
    <property type="match status" value="1"/>
</dbReference>
<evidence type="ECO:0000256" key="5">
    <source>
        <dbReference type="PROSITE-ProRule" id="PRU00205"/>
    </source>
</evidence>
<evidence type="ECO:0000256" key="6">
    <source>
        <dbReference type="SAM" id="Phobius"/>
    </source>
</evidence>
<feature type="domain" description="TLC" evidence="7">
    <location>
        <begin position="1"/>
        <end position="185"/>
    </location>
</feature>
<protein>
    <recommendedName>
        <fullName evidence="7">TLC domain-containing protein</fullName>
    </recommendedName>
</protein>